<keyword evidence="3" id="KW-1185">Reference proteome</keyword>
<gene>
    <name evidence="2" type="ORF">PIB30_001753</name>
</gene>
<sequence>MAETIDQDVQSNQVRSDTPKIHLLKKRNSSWQQGKENEKRSRKEERERNEEGRWNGSRCTLSSTSSPQNFKLNSRSFEPFACYFSKSNEGSNRQSESGA</sequence>
<proteinExistence type="predicted"/>
<protein>
    <submittedName>
        <fullName evidence="2">Uncharacterized protein</fullName>
    </submittedName>
</protein>
<evidence type="ECO:0000313" key="3">
    <source>
        <dbReference type="Proteomes" id="UP001341840"/>
    </source>
</evidence>
<dbReference type="Proteomes" id="UP001341840">
    <property type="component" value="Unassembled WGS sequence"/>
</dbReference>
<name>A0ABU6V4A5_9FABA</name>
<reference evidence="2 3" key="1">
    <citation type="journal article" date="2023" name="Plants (Basel)">
        <title>Bridging the Gap: Combining Genomics and Transcriptomics Approaches to Understand Stylosanthes scabra, an Orphan Legume from the Brazilian Caatinga.</title>
        <authorList>
            <person name="Ferreira-Neto J.R.C."/>
            <person name="da Silva M.D."/>
            <person name="Binneck E."/>
            <person name="de Melo N.F."/>
            <person name="da Silva R.H."/>
            <person name="de Melo A.L.T.M."/>
            <person name="Pandolfi V."/>
            <person name="Bustamante F.O."/>
            <person name="Brasileiro-Vidal A.C."/>
            <person name="Benko-Iseppon A.M."/>
        </authorList>
    </citation>
    <scope>NUCLEOTIDE SEQUENCE [LARGE SCALE GENOMIC DNA]</scope>
    <source>
        <tissue evidence="2">Leaves</tissue>
    </source>
</reference>
<feature type="compositionally biased region" description="Polar residues" evidence="1">
    <location>
        <begin position="7"/>
        <end position="16"/>
    </location>
</feature>
<organism evidence="2 3">
    <name type="scientific">Stylosanthes scabra</name>
    <dbReference type="NCBI Taxonomy" id="79078"/>
    <lineage>
        <taxon>Eukaryota</taxon>
        <taxon>Viridiplantae</taxon>
        <taxon>Streptophyta</taxon>
        <taxon>Embryophyta</taxon>
        <taxon>Tracheophyta</taxon>
        <taxon>Spermatophyta</taxon>
        <taxon>Magnoliopsida</taxon>
        <taxon>eudicotyledons</taxon>
        <taxon>Gunneridae</taxon>
        <taxon>Pentapetalae</taxon>
        <taxon>rosids</taxon>
        <taxon>fabids</taxon>
        <taxon>Fabales</taxon>
        <taxon>Fabaceae</taxon>
        <taxon>Papilionoideae</taxon>
        <taxon>50 kb inversion clade</taxon>
        <taxon>dalbergioids sensu lato</taxon>
        <taxon>Dalbergieae</taxon>
        <taxon>Pterocarpus clade</taxon>
        <taxon>Stylosanthes</taxon>
    </lineage>
</organism>
<feature type="region of interest" description="Disordered" evidence="1">
    <location>
        <begin position="1"/>
        <end position="71"/>
    </location>
</feature>
<feature type="compositionally biased region" description="Basic and acidic residues" evidence="1">
    <location>
        <begin position="35"/>
        <end position="53"/>
    </location>
</feature>
<evidence type="ECO:0000313" key="2">
    <source>
        <dbReference type="EMBL" id="MED6167330.1"/>
    </source>
</evidence>
<feature type="compositionally biased region" description="Polar residues" evidence="1">
    <location>
        <begin position="59"/>
        <end position="71"/>
    </location>
</feature>
<comment type="caution">
    <text evidence="2">The sequence shown here is derived from an EMBL/GenBank/DDBJ whole genome shotgun (WGS) entry which is preliminary data.</text>
</comment>
<dbReference type="EMBL" id="JASCZI010151038">
    <property type="protein sequence ID" value="MED6167330.1"/>
    <property type="molecule type" value="Genomic_DNA"/>
</dbReference>
<accession>A0ABU6V4A5</accession>
<evidence type="ECO:0000256" key="1">
    <source>
        <dbReference type="SAM" id="MobiDB-lite"/>
    </source>
</evidence>